<protein>
    <recommendedName>
        <fullName evidence="7">Endolytic murein transglycosylase</fullName>
        <ecNumber evidence="7">4.2.2.29</ecNumber>
    </recommendedName>
    <alternativeName>
        <fullName evidence="7">Peptidoglycan lytic transglycosylase</fullName>
    </alternativeName>
    <alternativeName>
        <fullName evidence="7">Peptidoglycan polymerization terminase</fullName>
    </alternativeName>
</protein>
<gene>
    <name evidence="7" type="primary">mltG</name>
    <name evidence="8" type="ORF">SAMN06275492_10165</name>
</gene>
<dbReference type="GO" id="GO:0005886">
    <property type="term" value="C:plasma membrane"/>
    <property type="evidence" value="ECO:0007669"/>
    <property type="project" value="UniProtKB-UniRule"/>
</dbReference>
<dbReference type="EC" id="4.2.2.29" evidence="7"/>
<dbReference type="Proteomes" id="UP000193355">
    <property type="component" value="Unassembled WGS sequence"/>
</dbReference>
<dbReference type="OrthoDB" id="9814591at2"/>
<keyword evidence="9" id="KW-1185">Reference proteome</keyword>
<dbReference type="Gene3D" id="3.30.160.60">
    <property type="entry name" value="Classic Zinc Finger"/>
    <property type="match status" value="1"/>
</dbReference>
<name>A0A1X7I4V3_9BACT</name>
<dbReference type="NCBIfam" id="TIGR00247">
    <property type="entry name" value="endolytic transglycosylase MltG"/>
    <property type="match status" value="1"/>
</dbReference>
<feature type="site" description="Important for catalytic activity" evidence="7">
    <location>
        <position position="212"/>
    </location>
</feature>
<comment type="similarity">
    <text evidence="7">Belongs to the transglycosylase MltG family.</text>
</comment>
<reference evidence="9" key="1">
    <citation type="submission" date="2017-04" db="EMBL/GenBank/DDBJ databases">
        <authorList>
            <person name="Varghese N."/>
            <person name="Submissions S."/>
        </authorList>
    </citation>
    <scope>NUCLEOTIDE SEQUENCE [LARGE SCALE GENOMIC DNA]</scope>
    <source>
        <strain evidence="9">USBA 82</strain>
    </source>
</reference>
<evidence type="ECO:0000313" key="8">
    <source>
        <dbReference type="EMBL" id="SMG08861.1"/>
    </source>
</evidence>
<dbReference type="AlphaFoldDB" id="A0A1X7I4V3"/>
<keyword evidence="4 7" id="KW-0472">Membrane</keyword>
<comment type="catalytic activity">
    <reaction evidence="7">
        <text>a peptidoglycan chain = a peptidoglycan chain with N-acetyl-1,6-anhydromuramyl-[peptide] at the reducing end + a peptidoglycan chain with N-acetylglucosamine at the non-reducing end.</text>
        <dbReference type="EC" id="4.2.2.29"/>
    </reaction>
</comment>
<dbReference type="Pfam" id="PF02618">
    <property type="entry name" value="YceG"/>
    <property type="match status" value="1"/>
</dbReference>
<dbReference type="EMBL" id="FXBB01000001">
    <property type="protein sequence ID" value="SMG08861.1"/>
    <property type="molecule type" value="Genomic_DNA"/>
</dbReference>
<dbReference type="STRING" id="561720.SAMN06275492_10165"/>
<dbReference type="GO" id="GO:0009252">
    <property type="term" value="P:peptidoglycan biosynthetic process"/>
    <property type="evidence" value="ECO:0007669"/>
    <property type="project" value="UniProtKB-UniRule"/>
</dbReference>
<dbReference type="GO" id="GO:0071555">
    <property type="term" value="P:cell wall organization"/>
    <property type="evidence" value="ECO:0007669"/>
    <property type="project" value="UniProtKB-KW"/>
</dbReference>
<sequence length="329" mass="37110">MKKVFFILTSILVIGLAIYFPSSTWKDIFIMPFYPEGEPVKLTVLPGQSVRSVADYMVDLGLAVDRDNLIMFMVQSGLDRKLKPGIYRLSPGPSWKVVRQMMGKNPDSFVVTIIPGTDLNRYFPVNALSQDSSTTALAEDNLWPRDMLSILPEESSVRSVFLLPETYHLPRNNPKDLVVQASNEWWKSLGSSFISSEDAFKKAIVASLVEMESFKDDEKPKIAGVIYNRLDKGMLLQIDATVVYSWKLKGRDLRRVMHDDLKVDSPYNTYRFKGLPPAPICIPSLTSWKAALSPDSHSYLYYVADGTGGHVFTKSYKEHLKAIKSIRGN</sequence>
<evidence type="ECO:0000256" key="5">
    <source>
        <dbReference type="ARBA" id="ARBA00023239"/>
    </source>
</evidence>
<comment type="function">
    <text evidence="7">Functions as a peptidoglycan terminase that cleaves nascent peptidoglycan strands endolytically to terminate their elongation.</text>
</comment>
<proteinExistence type="inferred from homology"/>
<dbReference type="PANTHER" id="PTHR30518">
    <property type="entry name" value="ENDOLYTIC MUREIN TRANSGLYCOSYLASE"/>
    <property type="match status" value="1"/>
</dbReference>
<keyword evidence="5 7" id="KW-0456">Lyase</keyword>
<keyword evidence="6 7" id="KW-0961">Cell wall biogenesis/degradation</keyword>
<evidence type="ECO:0000256" key="6">
    <source>
        <dbReference type="ARBA" id="ARBA00023316"/>
    </source>
</evidence>
<organism evidence="8 9">
    <name type="scientific">Dethiosulfovibrio salsuginis</name>
    <dbReference type="NCBI Taxonomy" id="561720"/>
    <lineage>
        <taxon>Bacteria</taxon>
        <taxon>Thermotogati</taxon>
        <taxon>Synergistota</taxon>
        <taxon>Synergistia</taxon>
        <taxon>Synergistales</taxon>
        <taxon>Dethiosulfovibrionaceae</taxon>
        <taxon>Dethiosulfovibrio</taxon>
    </lineage>
</organism>
<evidence type="ECO:0000256" key="1">
    <source>
        <dbReference type="ARBA" id="ARBA00022475"/>
    </source>
</evidence>
<accession>A0A1X7I4V3</accession>
<evidence type="ECO:0000256" key="2">
    <source>
        <dbReference type="ARBA" id="ARBA00022692"/>
    </source>
</evidence>
<evidence type="ECO:0000256" key="4">
    <source>
        <dbReference type="ARBA" id="ARBA00023136"/>
    </source>
</evidence>
<keyword evidence="1 7" id="KW-1003">Cell membrane</keyword>
<evidence type="ECO:0000256" key="3">
    <source>
        <dbReference type="ARBA" id="ARBA00022989"/>
    </source>
</evidence>
<keyword evidence="2 7" id="KW-0812">Transmembrane</keyword>
<dbReference type="GO" id="GO:0008932">
    <property type="term" value="F:lytic endotransglycosylase activity"/>
    <property type="evidence" value="ECO:0007669"/>
    <property type="project" value="UniProtKB-UniRule"/>
</dbReference>
<keyword evidence="3 7" id="KW-1133">Transmembrane helix</keyword>
<dbReference type="InterPro" id="IPR003770">
    <property type="entry name" value="MLTG-like"/>
</dbReference>
<evidence type="ECO:0000256" key="7">
    <source>
        <dbReference type="HAMAP-Rule" id="MF_02065"/>
    </source>
</evidence>
<evidence type="ECO:0000313" key="9">
    <source>
        <dbReference type="Proteomes" id="UP000193355"/>
    </source>
</evidence>
<dbReference type="HAMAP" id="MF_02065">
    <property type="entry name" value="MltG"/>
    <property type="match status" value="1"/>
</dbReference>
<dbReference type="RefSeq" id="WP_085543366.1">
    <property type="nucleotide sequence ID" value="NZ_FXBB01000001.1"/>
</dbReference>
<dbReference type="PANTHER" id="PTHR30518:SF2">
    <property type="entry name" value="ENDOLYTIC MUREIN TRANSGLYCOSYLASE"/>
    <property type="match status" value="1"/>
</dbReference>